<proteinExistence type="predicted"/>
<gene>
    <name evidence="1" type="ORF">ISN45_At05g003530</name>
</gene>
<keyword evidence="2" id="KW-1185">Reference proteome</keyword>
<reference evidence="1 2" key="1">
    <citation type="submission" date="2020-12" db="EMBL/GenBank/DDBJ databases">
        <title>Concerted genomic and epigenomic changes stabilize Arabidopsis allopolyploids.</title>
        <authorList>
            <person name="Chen Z."/>
        </authorList>
    </citation>
    <scope>NUCLEOTIDE SEQUENCE [LARGE SCALE GENOMIC DNA]</scope>
    <source>
        <strain evidence="1">Allo738</strain>
        <tissue evidence="1">Leaf</tissue>
    </source>
</reference>
<comment type="caution">
    <text evidence="1">The sequence shown here is derived from an EMBL/GenBank/DDBJ whole genome shotgun (WGS) entry which is preliminary data.</text>
</comment>
<protein>
    <submittedName>
        <fullName evidence="1">Uncharacterized protein</fullName>
    </submittedName>
</protein>
<organism evidence="1 2">
    <name type="scientific">Arabidopsis thaliana x Arabidopsis arenosa</name>
    <dbReference type="NCBI Taxonomy" id="1240361"/>
    <lineage>
        <taxon>Eukaryota</taxon>
        <taxon>Viridiplantae</taxon>
        <taxon>Streptophyta</taxon>
        <taxon>Embryophyta</taxon>
        <taxon>Tracheophyta</taxon>
        <taxon>Spermatophyta</taxon>
        <taxon>Magnoliopsida</taxon>
        <taxon>eudicotyledons</taxon>
        <taxon>Gunneridae</taxon>
        <taxon>Pentapetalae</taxon>
        <taxon>rosids</taxon>
        <taxon>malvids</taxon>
        <taxon>Brassicales</taxon>
        <taxon>Brassicaceae</taxon>
        <taxon>Camelineae</taxon>
        <taxon>Arabidopsis</taxon>
    </lineage>
</organism>
<evidence type="ECO:0000313" key="1">
    <source>
        <dbReference type="EMBL" id="KAG7601144.1"/>
    </source>
</evidence>
<dbReference type="Proteomes" id="UP000694240">
    <property type="component" value="Chromosome 5"/>
</dbReference>
<dbReference type="EMBL" id="JAEFBK010000005">
    <property type="protein sequence ID" value="KAG7601144.1"/>
    <property type="molecule type" value="Genomic_DNA"/>
</dbReference>
<sequence>MKMEWSNGRERGEGRAVDSVRDRLAFALIITPKSKPFS</sequence>
<name>A0A8T2CWE7_9BRAS</name>
<accession>A0A8T2CWE7</accession>
<dbReference type="AlphaFoldDB" id="A0A8T2CWE7"/>
<evidence type="ECO:0000313" key="2">
    <source>
        <dbReference type="Proteomes" id="UP000694240"/>
    </source>
</evidence>